<dbReference type="Pfam" id="PF06985">
    <property type="entry name" value="HET"/>
    <property type="match status" value="2"/>
</dbReference>
<dbReference type="Proteomes" id="UP001446871">
    <property type="component" value="Unassembled WGS sequence"/>
</dbReference>
<evidence type="ECO:0000313" key="3">
    <source>
        <dbReference type="Proteomes" id="UP001446871"/>
    </source>
</evidence>
<dbReference type="PANTHER" id="PTHR24148">
    <property type="entry name" value="ANKYRIN REPEAT DOMAIN-CONTAINING PROTEIN 39 HOMOLOG-RELATED"/>
    <property type="match status" value="1"/>
</dbReference>
<name>A0ABR1W4U2_9PEZI</name>
<evidence type="ECO:0000259" key="1">
    <source>
        <dbReference type="Pfam" id="PF06985"/>
    </source>
</evidence>
<reference evidence="2 3" key="1">
    <citation type="submission" date="2023-01" db="EMBL/GenBank/DDBJ databases">
        <title>Analysis of 21 Apiospora genomes using comparative genomics revels a genus with tremendous synthesis potential of carbohydrate active enzymes and secondary metabolites.</title>
        <authorList>
            <person name="Sorensen T."/>
        </authorList>
    </citation>
    <scope>NUCLEOTIDE SEQUENCE [LARGE SCALE GENOMIC DNA]</scope>
    <source>
        <strain evidence="2 3">CBS 83171</strain>
    </source>
</reference>
<dbReference type="PANTHER" id="PTHR24148:SF78">
    <property type="entry name" value="HETEROKARYON INCOMPATIBILITY DOMAIN-CONTAINING PROTEIN"/>
    <property type="match status" value="1"/>
</dbReference>
<feature type="domain" description="Heterokaryon incompatibility" evidence="1">
    <location>
        <begin position="72"/>
        <end position="243"/>
    </location>
</feature>
<feature type="domain" description="Heterokaryon incompatibility" evidence="1">
    <location>
        <begin position="424"/>
        <end position="538"/>
    </location>
</feature>
<proteinExistence type="predicted"/>
<dbReference type="EMBL" id="JAQQWM010000002">
    <property type="protein sequence ID" value="KAK8078538.1"/>
    <property type="molecule type" value="Genomic_DNA"/>
</dbReference>
<organism evidence="2 3">
    <name type="scientific">Apiospora saccharicola</name>
    <dbReference type="NCBI Taxonomy" id="335842"/>
    <lineage>
        <taxon>Eukaryota</taxon>
        <taxon>Fungi</taxon>
        <taxon>Dikarya</taxon>
        <taxon>Ascomycota</taxon>
        <taxon>Pezizomycotina</taxon>
        <taxon>Sordariomycetes</taxon>
        <taxon>Xylariomycetidae</taxon>
        <taxon>Amphisphaeriales</taxon>
        <taxon>Apiosporaceae</taxon>
        <taxon>Apiospora</taxon>
    </lineage>
</organism>
<dbReference type="InterPro" id="IPR010730">
    <property type="entry name" value="HET"/>
</dbReference>
<accession>A0ABR1W4U2</accession>
<dbReference type="InterPro" id="IPR052895">
    <property type="entry name" value="HetReg/Transcr_Mod"/>
</dbReference>
<keyword evidence="3" id="KW-1185">Reference proteome</keyword>
<sequence>MCTASAQDSWLISEFTDMLRDTQTMTSTYAYTPLDLSKDSIRLLRLCKGDARTEIRCELVESFLSESEGLPYEALSYTWGGELTSDSPRILLNGVDFPITKNLFEALCSLRLGNQDRLMWVDALCINQDDHREKGHQVGQMRFVYRNAETVLIWLGPSSRNVDDLMNAILCLPAESCNQDMMAEWRQCVNQQQQTMSNMKTLWSASTELFEDSGKATAYGTHMSTLEKHLESPWFRRVWILQEVANARKATIICGAKSVSSRVFSTMPYLMGLKKMHPHTKAVMDVMPGPLRKQSWWNNDRRLITLLIKFHGSQAIQQHDRIYALFGIASDAPDVPITYGCPFQQVFAQVVSILTVGDVGQSHSFGDRSAFRFPEVFSGPYVYTPLDQSKGSIRLLSLCEGEESDEIRCGVVECSLSDGDYLPYEALSYTWGGGLPDNPLTRNLFDALFVLRLKHEVRYLWIDALCINQMDDYEKAHQVGQMKDVYQKAERRKSVQNLNFAWDMITIRLPDAKVAELRSSLTELTQRSWFRRVWIIQEVGSARVASVLCGDKSISSSIFSAMPFIMKLQPDPQAQAVLDIMPGPLREHSWWNADRRLLKLLAKFIDSEATREHDRIYALLGVASDAPNVPTDYGCPFQTVVARTASLIAFGTSDQSFLLQDERSLD</sequence>
<protein>
    <submittedName>
        <fullName evidence="2">HET-domain-containing protein</fullName>
    </submittedName>
</protein>
<comment type="caution">
    <text evidence="2">The sequence shown here is derived from an EMBL/GenBank/DDBJ whole genome shotgun (WGS) entry which is preliminary data.</text>
</comment>
<evidence type="ECO:0000313" key="2">
    <source>
        <dbReference type="EMBL" id="KAK8078538.1"/>
    </source>
</evidence>
<gene>
    <name evidence="2" type="ORF">PG996_004708</name>
</gene>